<sequence>MTFDGRAGGRTPSATRLLLALLINVGPAHQAPGNSRQCVMPEDLAHVSPDISNVPLVLPSSLGGGNFKTPVGNSAGRKAKTGKQSAARDESILLTSKPVPNVSVACCCPNPGNGHTYTNASNDNDIGPIVDGSRNFRPEPYTSQPVVPYLHLFTLLLHNTSYEYEYKYEYEYGYEYTQKCTLCETPSHSSTNLRASDLRHLAILRSFLDEKFGRGSRLAAMYLAVSELATRAVNEGRPSEHEAEWITPAEGI</sequence>
<dbReference type="EMBL" id="JARKIE010000144">
    <property type="protein sequence ID" value="KAJ7676284.1"/>
    <property type="molecule type" value="Genomic_DNA"/>
</dbReference>
<feature type="chain" id="PRO_5041945666" evidence="1">
    <location>
        <begin position="31"/>
        <end position="252"/>
    </location>
</feature>
<keyword evidence="1" id="KW-0732">Signal</keyword>
<dbReference type="AlphaFoldDB" id="A0AAD7D3I2"/>
<protein>
    <submittedName>
        <fullName evidence="2">Uncharacterized protein</fullName>
    </submittedName>
</protein>
<name>A0AAD7D3I2_MYCRO</name>
<accession>A0AAD7D3I2</accession>
<proteinExistence type="predicted"/>
<evidence type="ECO:0000313" key="2">
    <source>
        <dbReference type="EMBL" id="KAJ7676284.1"/>
    </source>
</evidence>
<evidence type="ECO:0000256" key="1">
    <source>
        <dbReference type="SAM" id="SignalP"/>
    </source>
</evidence>
<keyword evidence="3" id="KW-1185">Reference proteome</keyword>
<organism evidence="2 3">
    <name type="scientific">Mycena rosella</name>
    <name type="common">Pink bonnet</name>
    <name type="synonym">Agaricus rosellus</name>
    <dbReference type="NCBI Taxonomy" id="1033263"/>
    <lineage>
        <taxon>Eukaryota</taxon>
        <taxon>Fungi</taxon>
        <taxon>Dikarya</taxon>
        <taxon>Basidiomycota</taxon>
        <taxon>Agaricomycotina</taxon>
        <taxon>Agaricomycetes</taxon>
        <taxon>Agaricomycetidae</taxon>
        <taxon>Agaricales</taxon>
        <taxon>Marasmiineae</taxon>
        <taxon>Mycenaceae</taxon>
        <taxon>Mycena</taxon>
    </lineage>
</organism>
<dbReference type="Proteomes" id="UP001221757">
    <property type="component" value="Unassembled WGS sequence"/>
</dbReference>
<evidence type="ECO:0000313" key="3">
    <source>
        <dbReference type="Proteomes" id="UP001221757"/>
    </source>
</evidence>
<feature type="signal peptide" evidence="1">
    <location>
        <begin position="1"/>
        <end position="30"/>
    </location>
</feature>
<reference evidence="2" key="1">
    <citation type="submission" date="2023-03" db="EMBL/GenBank/DDBJ databases">
        <title>Massive genome expansion in bonnet fungi (Mycena s.s.) driven by repeated elements and novel gene families across ecological guilds.</title>
        <authorList>
            <consortium name="Lawrence Berkeley National Laboratory"/>
            <person name="Harder C.B."/>
            <person name="Miyauchi S."/>
            <person name="Viragh M."/>
            <person name="Kuo A."/>
            <person name="Thoen E."/>
            <person name="Andreopoulos B."/>
            <person name="Lu D."/>
            <person name="Skrede I."/>
            <person name="Drula E."/>
            <person name="Henrissat B."/>
            <person name="Morin E."/>
            <person name="Kohler A."/>
            <person name="Barry K."/>
            <person name="LaButti K."/>
            <person name="Morin E."/>
            <person name="Salamov A."/>
            <person name="Lipzen A."/>
            <person name="Mereny Z."/>
            <person name="Hegedus B."/>
            <person name="Baldrian P."/>
            <person name="Stursova M."/>
            <person name="Weitz H."/>
            <person name="Taylor A."/>
            <person name="Grigoriev I.V."/>
            <person name="Nagy L.G."/>
            <person name="Martin F."/>
            <person name="Kauserud H."/>
        </authorList>
    </citation>
    <scope>NUCLEOTIDE SEQUENCE</scope>
    <source>
        <strain evidence="2">CBHHK067</strain>
    </source>
</reference>
<gene>
    <name evidence="2" type="ORF">B0H17DRAFT_1182746</name>
</gene>
<comment type="caution">
    <text evidence="2">The sequence shown here is derived from an EMBL/GenBank/DDBJ whole genome shotgun (WGS) entry which is preliminary data.</text>
</comment>